<dbReference type="Proteomes" id="UP000472267">
    <property type="component" value="Chromosome 20"/>
</dbReference>
<evidence type="ECO:0000259" key="1">
    <source>
        <dbReference type="Pfam" id="PF04824"/>
    </source>
</evidence>
<accession>A0A672IPP8</accession>
<evidence type="ECO:0000313" key="2">
    <source>
        <dbReference type="Ensembl" id="ENSSFAP00005042830.1"/>
    </source>
</evidence>
<reference evidence="2" key="2">
    <citation type="submission" date="2025-08" db="UniProtKB">
        <authorList>
            <consortium name="Ensembl"/>
        </authorList>
    </citation>
    <scope>IDENTIFICATION</scope>
</reference>
<keyword evidence="3" id="KW-1185">Reference proteome</keyword>
<evidence type="ECO:0000313" key="3">
    <source>
        <dbReference type="Proteomes" id="UP000472267"/>
    </source>
</evidence>
<sequence>MQSLLNSQDFEERRVTRRAQKLLAALKVRLEIYLNQQINILLLHGISKGLMTILALCRGCTRSQAANMFACFILLKKRQALRLHQSAPYKDILATPGPAFHE</sequence>
<dbReference type="SUPFAM" id="SSF46785">
    <property type="entry name" value="Winged helix' DNA-binding domain"/>
    <property type="match status" value="1"/>
</dbReference>
<reference evidence="2" key="1">
    <citation type="submission" date="2019-06" db="EMBL/GenBank/DDBJ databases">
        <authorList>
            <consortium name="Wellcome Sanger Institute Data Sharing"/>
        </authorList>
    </citation>
    <scope>NUCLEOTIDE SEQUENCE [LARGE SCALE GENOMIC DNA]</scope>
</reference>
<dbReference type="Ensembl" id="ENSSFAT00005044375.1">
    <property type="protein sequence ID" value="ENSSFAP00005042830.1"/>
    <property type="gene ID" value="ENSSFAG00005021244.1"/>
</dbReference>
<name>A0A672IPP8_SALFA</name>
<dbReference type="Pfam" id="PF04824">
    <property type="entry name" value="Rad21_Rec8"/>
    <property type="match status" value="1"/>
</dbReference>
<proteinExistence type="predicted"/>
<dbReference type="InterPro" id="IPR006909">
    <property type="entry name" value="Rad21/Rec8_C_eu"/>
</dbReference>
<dbReference type="AlphaFoldDB" id="A0A672IPP8"/>
<dbReference type="InParanoid" id="A0A672IPP8"/>
<reference evidence="2" key="3">
    <citation type="submission" date="2025-09" db="UniProtKB">
        <authorList>
            <consortium name="Ensembl"/>
        </authorList>
    </citation>
    <scope>IDENTIFICATION</scope>
</reference>
<feature type="domain" description="Rad21/Rec8-like protein C-terminal eukaryotic" evidence="1">
    <location>
        <begin position="53"/>
        <end position="100"/>
    </location>
</feature>
<dbReference type="InterPro" id="IPR036390">
    <property type="entry name" value="WH_DNA-bd_sf"/>
</dbReference>
<protein>
    <recommendedName>
        <fullName evidence="1">Rad21/Rec8-like protein C-terminal eukaryotic domain-containing protein</fullName>
    </recommendedName>
</protein>
<organism evidence="2 3">
    <name type="scientific">Salarias fasciatus</name>
    <name type="common">Jewelled blenny</name>
    <name type="synonym">Blennius fasciatus</name>
    <dbReference type="NCBI Taxonomy" id="181472"/>
    <lineage>
        <taxon>Eukaryota</taxon>
        <taxon>Metazoa</taxon>
        <taxon>Chordata</taxon>
        <taxon>Craniata</taxon>
        <taxon>Vertebrata</taxon>
        <taxon>Euteleostomi</taxon>
        <taxon>Actinopterygii</taxon>
        <taxon>Neopterygii</taxon>
        <taxon>Teleostei</taxon>
        <taxon>Neoteleostei</taxon>
        <taxon>Acanthomorphata</taxon>
        <taxon>Ovalentaria</taxon>
        <taxon>Blenniimorphae</taxon>
        <taxon>Blenniiformes</taxon>
        <taxon>Blennioidei</taxon>
        <taxon>Blenniidae</taxon>
        <taxon>Salariinae</taxon>
        <taxon>Salarias</taxon>
    </lineage>
</organism>